<dbReference type="SMART" id="SM00530">
    <property type="entry name" value="HTH_XRE"/>
    <property type="match status" value="1"/>
</dbReference>
<dbReference type="EMBL" id="UARS01000008">
    <property type="protein sequence ID" value="SPW52434.1"/>
    <property type="molecule type" value="Genomic_DNA"/>
</dbReference>
<dbReference type="Gene3D" id="1.10.260.40">
    <property type="entry name" value="lambda repressor-like DNA-binding domains"/>
    <property type="match status" value="1"/>
</dbReference>
<dbReference type="InterPro" id="IPR010982">
    <property type="entry name" value="Lambda_DNA-bd_dom_sf"/>
</dbReference>
<organism evidence="3 4">
    <name type="scientific">Escherichia coli</name>
    <dbReference type="NCBI Taxonomy" id="562"/>
    <lineage>
        <taxon>Bacteria</taxon>
        <taxon>Pseudomonadati</taxon>
        <taxon>Pseudomonadota</taxon>
        <taxon>Gammaproteobacteria</taxon>
        <taxon>Enterobacterales</taxon>
        <taxon>Enterobacteriaceae</taxon>
        <taxon>Escherichia</taxon>
    </lineage>
</organism>
<feature type="region of interest" description="Disordered" evidence="1">
    <location>
        <begin position="76"/>
        <end position="103"/>
    </location>
</feature>
<dbReference type="InterPro" id="IPR001387">
    <property type="entry name" value="Cro/C1-type_HTH"/>
</dbReference>
<dbReference type="CDD" id="cd00093">
    <property type="entry name" value="HTH_XRE"/>
    <property type="match status" value="1"/>
</dbReference>
<evidence type="ECO:0000256" key="1">
    <source>
        <dbReference type="SAM" id="MobiDB-lite"/>
    </source>
</evidence>
<dbReference type="GO" id="GO:0003677">
    <property type="term" value="F:DNA binding"/>
    <property type="evidence" value="ECO:0007669"/>
    <property type="project" value="InterPro"/>
</dbReference>
<protein>
    <submittedName>
        <fullName evidence="3">Immunity repressor</fullName>
    </submittedName>
</protein>
<accession>A0A2X1KC23</accession>
<evidence type="ECO:0000259" key="2">
    <source>
        <dbReference type="PROSITE" id="PS50943"/>
    </source>
</evidence>
<feature type="domain" description="HTH cro/C1-type" evidence="2">
    <location>
        <begin position="9"/>
        <end position="63"/>
    </location>
</feature>
<dbReference type="Proteomes" id="UP000250561">
    <property type="component" value="Unassembled WGS sequence"/>
</dbReference>
<reference evidence="3 4" key="1">
    <citation type="submission" date="2018-06" db="EMBL/GenBank/DDBJ databases">
        <authorList>
            <consortium name="Pathogen Informatics"/>
            <person name="Doyle S."/>
        </authorList>
    </citation>
    <scope>NUCLEOTIDE SEQUENCE [LARGE SCALE GENOMIC DNA]</scope>
    <source>
        <strain evidence="3 4">NCTC11126</strain>
    </source>
</reference>
<evidence type="ECO:0000313" key="3">
    <source>
        <dbReference type="EMBL" id="SPW52434.1"/>
    </source>
</evidence>
<sequence length="103" mass="11753">MSNTISEKIVLMRKSEYLSRQQLADLTGVPYGTLSYYESGRSTPPTDVMMNILQTPQFTKYTLWFMTNQIAPESGKLRPLSHTLGKTKQRRPTPVKRLVNNSS</sequence>
<proteinExistence type="predicted"/>
<dbReference type="SUPFAM" id="SSF47413">
    <property type="entry name" value="lambda repressor-like DNA-binding domains"/>
    <property type="match status" value="1"/>
</dbReference>
<name>A0A2X1KC23_ECOLX</name>
<dbReference type="Pfam" id="PF01381">
    <property type="entry name" value="HTH_3"/>
    <property type="match status" value="1"/>
</dbReference>
<evidence type="ECO:0000313" key="4">
    <source>
        <dbReference type="Proteomes" id="UP000250561"/>
    </source>
</evidence>
<feature type="compositionally biased region" description="Basic residues" evidence="1">
    <location>
        <begin position="85"/>
        <end position="94"/>
    </location>
</feature>
<gene>
    <name evidence="3" type="primary">gpC</name>
    <name evidence="3" type="ORF">NCTC11126_03889</name>
</gene>
<dbReference type="PROSITE" id="PS50943">
    <property type="entry name" value="HTH_CROC1"/>
    <property type="match status" value="1"/>
</dbReference>
<dbReference type="AlphaFoldDB" id="A0A2X1KC23"/>